<dbReference type="Proteomes" id="UP000286045">
    <property type="component" value="Unassembled WGS sequence"/>
</dbReference>
<feature type="compositionally biased region" description="Basic and acidic residues" evidence="1">
    <location>
        <begin position="704"/>
        <end position="738"/>
    </location>
</feature>
<gene>
    <name evidence="3" type="ORF">EKO27_g5059</name>
</gene>
<feature type="compositionally biased region" description="Basic and acidic residues" evidence="1">
    <location>
        <begin position="512"/>
        <end position="543"/>
    </location>
</feature>
<evidence type="ECO:0000256" key="1">
    <source>
        <dbReference type="SAM" id="MobiDB-lite"/>
    </source>
</evidence>
<reference evidence="3 4" key="1">
    <citation type="submission" date="2018-12" db="EMBL/GenBank/DDBJ databases">
        <title>Draft genome sequence of Xylaria grammica IHI A82.</title>
        <authorList>
            <person name="Buettner E."/>
            <person name="Kellner H."/>
        </authorList>
    </citation>
    <scope>NUCLEOTIDE SEQUENCE [LARGE SCALE GENOMIC DNA]</scope>
    <source>
        <strain evidence="3 4">IHI A82</strain>
    </source>
</reference>
<feature type="compositionally biased region" description="Polar residues" evidence="1">
    <location>
        <begin position="103"/>
        <end position="118"/>
    </location>
</feature>
<dbReference type="PANTHER" id="PTHR42081">
    <property type="entry name" value="ZINC FINGER PROTEIN DHHC DOMAIN CONTAINING PROTEIN"/>
    <property type="match status" value="1"/>
</dbReference>
<evidence type="ECO:0000313" key="4">
    <source>
        <dbReference type="Proteomes" id="UP000286045"/>
    </source>
</evidence>
<keyword evidence="4" id="KW-1185">Reference proteome</keyword>
<feature type="compositionally biased region" description="Basic and acidic residues" evidence="1">
    <location>
        <begin position="832"/>
        <end position="857"/>
    </location>
</feature>
<sequence>MADPRSRHPGRRSPTFNPARASMPVNIGYNPPYTGELHAVPTARYDPSAPRRHDPKTAPGPPPSTATVTTYNVTKDPMSRSLSRSNRHRSSTVDNHPGKPIIVTTNHPRPHVTSSHASGSVRAGSPSRDPYRPTDDGYYAVQPASSIRSRSHNRHSYHQGAPLGDEFYRLRERVAGTGAAGPIGDDRFWGPSRTSTDNFRNPRPHVLYTAPAHPAHSATPAYGNGSAVVDYEDDYYEYTKPSELVRYDLDHDRRSRRDSIDRPYYRPHVNVVSHDTTRYEPRSRAKPPASAGLERYNRAAAAGAYDRPSVTMPAPPAVPPPPPIDASRRPALLEAPRSPSSESRNVRPRPVSLYQDGPARPSHVDDTHRSRDDERVGKDRRERDDGYRDENVATRGFGIRTDTLDQFPVRPASALPNQNYDERRSRHETSDRESKRAPDESSTHVRSHDRDVNDGYRSRTEESRDRKDSIGRRESVSRTRDKATAGLKGAAAAVGLVPVIGRDESNVSPRRRAPDEEKEYSSRVHNETSRSRETESSERKPSPRGDPVAYEQRREPRGERAESVSGSKDREYDSSIDRELRELERERQRSRDHDYAKERERERDREDERDHQRDRQSRDTEAKPNGSISDKKDTSPDDISNTGRRRQRPSSVFDPTDTKGLMDLKAELAAIDDHKGAEKADEADITTTKETASAKTTSGTNGSDKGDESDSRGREIVPREEKQVRVVSPPRDKTETKPIKGILKTPSAKFPEETNPIREGVAPHKDDKTKKDVPAGARWTKISRKKVNPEALTVGKERFEVRDDFVIVLRVLNKEEIQAYATATAQIREMRRKEFERESKHERHSDEEQTRSDEERQRRHRHRQEKEDDEYRRGRAVDDKHRRHRHDDDGESRPKTIEYPSAQHHHRHYDSSVEDRR</sequence>
<name>A0A439D6K8_9PEZI</name>
<dbReference type="Pfam" id="PF26118">
    <property type="entry name" value="DUF8035"/>
    <property type="match status" value="1"/>
</dbReference>
<feature type="region of interest" description="Disordered" evidence="1">
    <location>
        <begin position="671"/>
        <end position="775"/>
    </location>
</feature>
<feature type="compositionally biased region" description="Low complexity" evidence="1">
    <location>
        <begin position="484"/>
        <end position="497"/>
    </location>
</feature>
<feature type="compositionally biased region" description="Pro residues" evidence="1">
    <location>
        <begin position="313"/>
        <end position="324"/>
    </location>
</feature>
<feature type="domain" description="DUF8035" evidence="2">
    <location>
        <begin position="777"/>
        <end position="829"/>
    </location>
</feature>
<evidence type="ECO:0000259" key="2">
    <source>
        <dbReference type="Pfam" id="PF26118"/>
    </source>
</evidence>
<feature type="compositionally biased region" description="Low complexity" evidence="1">
    <location>
        <begin position="686"/>
        <end position="700"/>
    </location>
</feature>
<dbReference type="EMBL" id="RYZI01000129">
    <property type="protein sequence ID" value="RWA10038.1"/>
    <property type="molecule type" value="Genomic_DNA"/>
</dbReference>
<accession>A0A439D6K8</accession>
<protein>
    <recommendedName>
        <fullName evidence="2">DUF8035 domain-containing protein</fullName>
    </recommendedName>
</protein>
<feature type="region of interest" description="Disordered" evidence="1">
    <location>
        <begin position="1"/>
        <end position="139"/>
    </location>
</feature>
<feature type="compositionally biased region" description="Basic and acidic residues" evidence="1">
    <location>
        <begin position="750"/>
        <end position="773"/>
    </location>
</feature>
<feature type="compositionally biased region" description="Basic and acidic residues" evidence="1">
    <location>
        <begin position="362"/>
        <end position="392"/>
    </location>
</feature>
<dbReference type="PANTHER" id="PTHR42081:SF1">
    <property type="entry name" value="ZINC FINGER PROTEIN DHHC DOMAIN CONTAINING PROTEIN"/>
    <property type="match status" value="1"/>
</dbReference>
<proteinExistence type="predicted"/>
<comment type="caution">
    <text evidence="3">The sequence shown here is derived from an EMBL/GenBank/DDBJ whole genome shotgun (WGS) entry which is preliminary data.</text>
</comment>
<dbReference type="InterPro" id="IPR058348">
    <property type="entry name" value="DUF8035"/>
</dbReference>
<feature type="compositionally biased region" description="Basic and acidic residues" evidence="1">
    <location>
        <begin position="671"/>
        <end position="682"/>
    </location>
</feature>
<dbReference type="AlphaFoldDB" id="A0A439D6K8"/>
<organism evidence="3 4">
    <name type="scientific">Xylaria grammica</name>
    <dbReference type="NCBI Taxonomy" id="363999"/>
    <lineage>
        <taxon>Eukaryota</taxon>
        <taxon>Fungi</taxon>
        <taxon>Dikarya</taxon>
        <taxon>Ascomycota</taxon>
        <taxon>Pezizomycotina</taxon>
        <taxon>Sordariomycetes</taxon>
        <taxon>Xylariomycetidae</taxon>
        <taxon>Xylariales</taxon>
        <taxon>Xylariaceae</taxon>
        <taxon>Xylaria</taxon>
    </lineage>
</organism>
<evidence type="ECO:0000313" key="3">
    <source>
        <dbReference type="EMBL" id="RWA10038.1"/>
    </source>
</evidence>
<feature type="compositionally biased region" description="Basic and acidic residues" evidence="1">
    <location>
        <begin position="420"/>
        <end position="483"/>
    </location>
</feature>
<feature type="region of interest" description="Disordered" evidence="1">
    <location>
        <begin position="258"/>
        <end position="659"/>
    </location>
</feature>
<feature type="compositionally biased region" description="Basic and acidic residues" evidence="1">
    <location>
        <begin position="551"/>
        <end position="622"/>
    </location>
</feature>
<feature type="compositionally biased region" description="Basic and acidic residues" evidence="1">
    <location>
        <begin position="864"/>
        <end position="896"/>
    </location>
</feature>
<feature type="region of interest" description="Disordered" evidence="1">
    <location>
        <begin position="832"/>
        <end position="917"/>
    </location>
</feature>
<dbReference type="STRING" id="363999.A0A439D6K8"/>